<dbReference type="Proteomes" id="UP001299970">
    <property type="component" value="Unassembled WGS sequence"/>
</dbReference>
<keyword evidence="4" id="KW-0408">Iron</keyword>
<dbReference type="Gene3D" id="1.10.490.10">
    <property type="entry name" value="Globins"/>
    <property type="match status" value="1"/>
</dbReference>
<keyword evidence="6" id="KW-1185">Reference proteome</keyword>
<dbReference type="InterPro" id="IPR001486">
    <property type="entry name" value="Hemoglobin_trunc"/>
</dbReference>
<evidence type="ECO:0000256" key="2">
    <source>
        <dbReference type="ARBA" id="ARBA00022617"/>
    </source>
</evidence>
<evidence type="ECO:0000313" key="6">
    <source>
        <dbReference type="Proteomes" id="UP001299970"/>
    </source>
</evidence>
<evidence type="ECO:0000256" key="3">
    <source>
        <dbReference type="ARBA" id="ARBA00022723"/>
    </source>
</evidence>
<proteinExistence type="predicted"/>
<dbReference type="RefSeq" id="WP_241040573.1">
    <property type="nucleotide sequence ID" value="NZ_BAAAJF010000032.1"/>
</dbReference>
<sequence length="154" mass="17040">MQPTLFEFAGGSPAFLALANAHHTRCLQDPELNHPFSHPGRHPRHVERLAAYWAEVMGGPPAYSRECGDHSGVLHLHAGNGDMSELGRRFVECFVRAADDAELPGDPEFRAELRAYMQWAVDEVLSYSDSGTAVPAGLAMPRWYWGGLQDEPAR</sequence>
<dbReference type="CDD" id="cd14775">
    <property type="entry name" value="TrHb2_O-like"/>
    <property type="match status" value="1"/>
</dbReference>
<comment type="caution">
    <text evidence="5">The sequence shown here is derived from an EMBL/GenBank/DDBJ whole genome shotgun (WGS) entry which is preliminary data.</text>
</comment>
<gene>
    <name evidence="5" type="ORF">MMF94_29730</name>
</gene>
<keyword evidence="3" id="KW-0479">Metal-binding</keyword>
<reference evidence="5 6" key="1">
    <citation type="submission" date="2022-03" db="EMBL/GenBank/DDBJ databases">
        <title>Pseudonocardia alaer sp. nov., a novel actinomycete isolated from reed forest soil.</title>
        <authorList>
            <person name="Wang L."/>
        </authorList>
    </citation>
    <scope>NUCLEOTIDE SEQUENCE [LARGE SCALE GENOMIC DNA]</scope>
    <source>
        <strain evidence="5 6">Y-16303</strain>
    </source>
</reference>
<organism evidence="5 6">
    <name type="scientific">Pseudonocardia alaniniphila</name>
    <dbReference type="NCBI Taxonomy" id="75291"/>
    <lineage>
        <taxon>Bacteria</taxon>
        <taxon>Bacillati</taxon>
        <taxon>Actinomycetota</taxon>
        <taxon>Actinomycetes</taxon>
        <taxon>Pseudonocardiales</taxon>
        <taxon>Pseudonocardiaceae</taxon>
        <taxon>Pseudonocardia</taxon>
    </lineage>
</organism>
<keyword evidence="1" id="KW-0813">Transport</keyword>
<dbReference type="SUPFAM" id="SSF46458">
    <property type="entry name" value="Globin-like"/>
    <property type="match status" value="1"/>
</dbReference>
<dbReference type="InterPro" id="IPR012292">
    <property type="entry name" value="Globin/Proto"/>
</dbReference>
<keyword evidence="2" id="KW-0349">Heme</keyword>
<protein>
    <submittedName>
        <fullName evidence="5">Group II truncated hemoglobin</fullName>
    </submittedName>
</protein>
<accession>A0ABS9TMY7</accession>
<name>A0ABS9TMY7_9PSEU</name>
<dbReference type="InterPro" id="IPR009050">
    <property type="entry name" value="Globin-like_sf"/>
</dbReference>
<evidence type="ECO:0000313" key="5">
    <source>
        <dbReference type="EMBL" id="MCH6169900.1"/>
    </source>
</evidence>
<dbReference type="EMBL" id="JAKXMK010000029">
    <property type="protein sequence ID" value="MCH6169900.1"/>
    <property type="molecule type" value="Genomic_DNA"/>
</dbReference>
<evidence type="ECO:0000256" key="4">
    <source>
        <dbReference type="ARBA" id="ARBA00023004"/>
    </source>
</evidence>
<dbReference type="Pfam" id="PF01152">
    <property type="entry name" value="Bac_globin"/>
    <property type="match status" value="1"/>
</dbReference>
<evidence type="ECO:0000256" key="1">
    <source>
        <dbReference type="ARBA" id="ARBA00022448"/>
    </source>
</evidence>